<dbReference type="PROSITE" id="PS00658">
    <property type="entry name" value="FORK_HEAD_2"/>
    <property type="match status" value="1"/>
</dbReference>
<dbReference type="SMART" id="SM00339">
    <property type="entry name" value="FH"/>
    <property type="match status" value="1"/>
</dbReference>
<dbReference type="GO" id="GO:0000981">
    <property type="term" value="F:DNA-binding transcription factor activity, RNA polymerase II-specific"/>
    <property type="evidence" value="ECO:0007669"/>
    <property type="project" value="TreeGrafter"/>
</dbReference>
<dbReference type="Gene3D" id="1.10.10.10">
    <property type="entry name" value="Winged helix-like DNA-binding domain superfamily/Winged helix DNA-binding domain"/>
    <property type="match status" value="1"/>
</dbReference>
<dbReference type="InterPro" id="IPR030456">
    <property type="entry name" value="TF_fork_head_CS_2"/>
</dbReference>
<sequence length="523" mass="56912">MVVQEGMQSGLPSGIVGQPRYNPNSMALMPNMNPGLGMGSGLFADQNYYRHGGYSGPLMGSMYSPHDQYSSMSRAHYSPYGPQHTPKDMVKPPYSYIALIAMAIQSSAEKKCTLNGIYQFIMDRFPFYRENKQGWQNSIRHNLSLNECFLKVPRDDKKPGKGSYWSLDPDSYNMFDNGSYLRRRRRFKKQKGAGDSKGCHGVEKHEVDGSPGLQDEESNEGSPSRPLDEESRQDGAERQSGSTLENRIREASDSGLCSPRQQHESLREVTSTKLEPIDHSESRSDCMNDSVSHHGGQSGHIGVDTSSGNPLPIPADPIPGPTQQDNIVSSFSVDTIMTSNSAASPCDLSHSSSVPGNTSSRGCSSSLVSPQPLSYPRTTCTQNSTINYHCNAQMQTSSVFPDTHSNHMSIAGQQAVAGAGVAAEDMSSHSLASQSHGLSNQMYGLAAQQYSRHNSWYQVSPELTSEMTASASSPYSNLYDTQRLGGGATGGQPSGVTGQSCQLSSFRHPSYSKPGHYPYDCKY</sequence>
<dbReference type="SUPFAM" id="SSF46785">
    <property type="entry name" value="Winged helix' DNA-binding domain"/>
    <property type="match status" value="1"/>
</dbReference>
<dbReference type="GO" id="GO:0009653">
    <property type="term" value="P:anatomical structure morphogenesis"/>
    <property type="evidence" value="ECO:0007669"/>
    <property type="project" value="TreeGrafter"/>
</dbReference>
<evidence type="ECO:0000259" key="8">
    <source>
        <dbReference type="PROSITE" id="PS50039"/>
    </source>
</evidence>
<dbReference type="InterPro" id="IPR018122">
    <property type="entry name" value="TF_fork_head_CS_1"/>
</dbReference>
<feature type="compositionally biased region" description="Basic and acidic residues" evidence="7">
    <location>
        <begin position="226"/>
        <end position="237"/>
    </location>
</feature>
<reference evidence="9" key="1">
    <citation type="submission" date="2015-04" db="EMBL/GenBank/DDBJ databases">
        <title>The developmental basis of the recurrent evolution of deuterostomy and protostomy.</title>
        <authorList>
            <person name="Martin-Duran J.M."/>
            <person name="Passamaneck Y.J."/>
            <person name="Martindale M.Q."/>
            <person name="Hejnol A."/>
        </authorList>
    </citation>
    <scope>NUCLEOTIDE SEQUENCE</scope>
</reference>
<accession>A0A165USJ8</accession>
<dbReference type="OrthoDB" id="5402974at2759"/>
<evidence type="ECO:0000256" key="4">
    <source>
        <dbReference type="ARBA" id="ARBA00023163"/>
    </source>
</evidence>
<dbReference type="Pfam" id="PF00250">
    <property type="entry name" value="Forkhead"/>
    <property type="match status" value="1"/>
</dbReference>
<dbReference type="AlphaFoldDB" id="A0A165USJ8"/>
<dbReference type="PANTHER" id="PTHR11829">
    <property type="entry name" value="FORKHEAD BOX PROTEIN"/>
    <property type="match status" value="1"/>
</dbReference>
<keyword evidence="5 6" id="KW-0539">Nucleus</keyword>
<dbReference type="InterPro" id="IPR036388">
    <property type="entry name" value="WH-like_DNA-bd_sf"/>
</dbReference>
<keyword evidence="2" id="KW-0805">Transcription regulation</keyword>
<feature type="domain" description="Fork-head" evidence="8">
    <location>
        <begin position="91"/>
        <end position="185"/>
    </location>
</feature>
<dbReference type="InterPro" id="IPR001766">
    <property type="entry name" value="Fork_head_dom"/>
</dbReference>
<evidence type="ECO:0000313" key="11">
    <source>
        <dbReference type="Proteomes" id="UP000749559"/>
    </source>
</evidence>
<reference evidence="10" key="2">
    <citation type="submission" date="2022-03" db="EMBL/GenBank/DDBJ databases">
        <authorList>
            <person name="Martin C."/>
        </authorList>
    </citation>
    <scope>NUCLEOTIDE SEQUENCE</scope>
</reference>
<evidence type="ECO:0000313" key="9">
    <source>
        <dbReference type="EMBL" id="AMY99567.1"/>
    </source>
</evidence>
<feature type="region of interest" description="Disordered" evidence="7">
    <location>
        <begin position="482"/>
        <end position="501"/>
    </location>
</feature>
<evidence type="ECO:0000256" key="6">
    <source>
        <dbReference type="PROSITE-ProRule" id="PRU00089"/>
    </source>
</evidence>
<feature type="compositionally biased region" description="Basic and acidic residues" evidence="7">
    <location>
        <begin position="192"/>
        <end position="208"/>
    </location>
</feature>
<dbReference type="PANTHER" id="PTHR11829:SF388">
    <property type="entry name" value="FORK HEAD DOMAIN-CONTAINING PROTEIN L1-RELATED"/>
    <property type="match status" value="1"/>
</dbReference>
<gene>
    <name evidence="10" type="ORF">OFUS_LOCUS6473</name>
</gene>
<dbReference type="EMBL" id="KR232543">
    <property type="protein sequence ID" value="AMY99567.1"/>
    <property type="molecule type" value="mRNA"/>
</dbReference>
<evidence type="ECO:0000256" key="3">
    <source>
        <dbReference type="ARBA" id="ARBA00023125"/>
    </source>
</evidence>
<feature type="region of interest" description="Disordered" evidence="7">
    <location>
        <begin position="342"/>
        <end position="372"/>
    </location>
</feature>
<dbReference type="PROSITE" id="PS50039">
    <property type="entry name" value="FORK_HEAD_3"/>
    <property type="match status" value="1"/>
</dbReference>
<evidence type="ECO:0000313" key="10">
    <source>
        <dbReference type="EMBL" id="CAH1779694.1"/>
    </source>
</evidence>
<organism evidence="9">
    <name type="scientific">Owenia fusiformis</name>
    <name type="common">Polychaete worm</name>
    <dbReference type="NCBI Taxonomy" id="6347"/>
    <lineage>
        <taxon>Eukaryota</taxon>
        <taxon>Metazoa</taxon>
        <taxon>Spiralia</taxon>
        <taxon>Lophotrochozoa</taxon>
        <taxon>Annelida</taxon>
        <taxon>Polychaeta</taxon>
        <taxon>Sedentaria</taxon>
        <taxon>Canalipalpata</taxon>
        <taxon>Sabellida</taxon>
        <taxon>Oweniida</taxon>
        <taxon>Oweniidae</taxon>
        <taxon>Owenia</taxon>
    </lineage>
</organism>
<keyword evidence="3 6" id="KW-0238">DNA-binding</keyword>
<proteinExistence type="evidence at transcript level"/>
<dbReference type="GO" id="GO:0030154">
    <property type="term" value="P:cell differentiation"/>
    <property type="evidence" value="ECO:0007669"/>
    <property type="project" value="TreeGrafter"/>
</dbReference>
<keyword evidence="11" id="KW-1185">Reference proteome</keyword>
<dbReference type="GO" id="GO:0005634">
    <property type="term" value="C:nucleus"/>
    <property type="evidence" value="ECO:0007669"/>
    <property type="project" value="UniProtKB-SubCell"/>
</dbReference>
<dbReference type="GO" id="GO:0000978">
    <property type="term" value="F:RNA polymerase II cis-regulatory region sequence-specific DNA binding"/>
    <property type="evidence" value="ECO:0007669"/>
    <property type="project" value="TreeGrafter"/>
</dbReference>
<dbReference type="EMBL" id="CAIIXF020000003">
    <property type="protein sequence ID" value="CAH1779694.1"/>
    <property type="molecule type" value="Genomic_DNA"/>
</dbReference>
<feature type="DNA-binding region" description="Fork-head" evidence="6">
    <location>
        <begin position="91"/>
        <end position="185"/>
    </location>
</feature>
<name>A0A165USJ8_OWEFU</name>
<dbReference type="PRINTS" id="PR00053">
    <property type="entry name" value="FORKHEAD"/>
</dbReference>
<protein>
    <submittedName>
        <fullName evidence="9">FoxC</fullName>
    </submittedName>
</protein>
<feature type="compositionally biased region" description="Basic and acidic residues" evidence="7">
    <location>
        <begin position="275"/>
        <end position="286"/>
    </location>
</feature>
<evidence type="ECO:0000256" key="5">
    <source>
        <dbReference type="ARBA" id="ARBA00023242"/>
    </source>
</evidence>
<dbReference type="FunFam" id="1.10.10.10:FF:000016">
    <property type="entry name" value="Forkhead box protein I1"/>
    <property type="match status" value="1"/>
</dbReference>
<feature type="region of interest" description="Disordered" evidence="7">
    <location>
        <begin position="187"/>
        <end position="299"/>
    </location>
</feature>
<keyword evidence="4" id="KW-0804">Transcription</keyword>
<evidence type="ECO:0000256" key="1">
    <source>
        <dbReference type="ARBA" id="ARBA00004123"/>
    </source>
</evidence>
<comment type="subcellular location">
    <subcellularLocation>
        <location evidence="1 6">Nucleus</location>
    </subcellularLocation>
</comment>
<dbReference type="InterPro" id="IPR050211">
    <property type="entry name" value="FOX_domain-containing"/>
</dbReference>
<evidence type="ECO:0000256" key="7">
    <source>
        <dbReference type="SAM" id="MobiDB-lite"/>
    </source>
</evidence>
<dbReference type="Proteomes" id="UP000749559">
    <property type="component" value="Unassembled WGS sequence"/>
</dbReference>
<dbReference type="PROSITE" id="PS00657">
    <property type="entry name" value="FORK_HEAD_1"/>
    <property type="match status" value="1"/>
</dbReference>
<feature type="compositionally biased region" description="Gly residues" evidence="7">
    <location>
        <begin position="484"/>
        <end position="493"/>
    </location>
</feature>
<dbReference type="InterPro" id="IPR036390">
    <property type="entry name" value="WH_DNA-bd_sf"/>
</dbReference>
<evidence type="ECO:0000256" key="2">
    <source>
        <dbReference type="ARBA" id="ARBA00023015"/>
    </source>
</evidence>